<dbReference type="Proteomes" id="UP000320762">
    <property type="component" value="Unassembled WGS sequence"/>
</dbReference>
<dbReference type="EMBL" id="VDMD01000016">
    <property type="protein sequence ID" value="TRM61664.1"/>
    <property type="molecule type" value="Genomic_DNA"/>
</dbReference>
<evidence type="ECO:0000256" key="1">
    <source>
        <dbReference type="SAM" id="MobiDB-lite"/>
    </source>
</evidence>
<dbReference type="InterPro" id="IPR019446">
    <property type="entry name" value="BMT5-like"/>
</dbReference>
<reference evidence="3 4" key="1">
    <citation type="journal article" date="2019" name="New Phytol.">
        <title>Comparative genomics reveals unique wood-decay strategies and fruiting body development in the Schizophyllaceae.</title>
        <authorList>
            <person name="Almasi E."/>
            <person name="Sahu N."/>
            <person name="Krizsan K."/>
            <person name="Balint B."/>
            <person name="Kovacs G.M."/>
            <person name="Kiss B."/>
            <person name="Cseklye J."/>
            <person name="Drula E."/>
            <person name="Henrissat B."/>
            <person name="Nagy I."/>
            <person name="Chovatia M."/>
            <person name="Adam C."/>
            <person name="LaButti K."/>
            <person name="Lipzen A."/>
            <person name="Riley R."/>
            <person name="Grigoriev I.V."/>
            <person name="Nagy L.G."/>
        </authorList>
    </citation>
    <scope>NUCLEOTIDE SEQUENCE [LARGE SCALE GENOMIC DNA]</scope>
    <source>
        <strain evidence="3 4">NL-1724</strain>
    </source>
</reference>
<organism evidence="3 4">
    <name type="scientific">Schizophyllum amplum</name>
    <dbReference type="NCBI Taxonomy" id="97359"/>
    <lineage>
        <taxon>Eukaryota</taxon>
        <taxon>Fungi</taxon>
        <taxon>Dikarya</taxon>
        <taxon>Basidiomycota</taxon>
        <taxon>Agaricomycotina</taxon>
        <taxon>Agaricomycetes</taxon>
        <taxon>Agaricomycetidae</taxon>
        <taxon>Agaricales</taxon>
        <taxon>Schizophyllaceae</taxon>
        <taxon>Schizophyllum</taxon>
    </lineage>
</organism>
<feature type="compositionally biased region" description="Low complexity" evidence="1">
    <location>
        <begin position="1"/>
        <end position="19"/>
    </location>
</feature>
<evidence type="ECO:0000313" key="3">
    <source>
        <dbReference type="EMBL" id="TRM61664.1"/>
    </source>
</evidence>
<feature type="domain" description="25S rRNA (uridine-N(3))-methyltransferase BMT5-like" evidence="2">
    <location>
        <begin position="69"/>
        <end position="256"/>
    </location>
</feature>
<dbReference type="STRING" id="97359.A0A550CA44"/>
<feature type="compositionally biased region" description="Basic residues" evidence="1">
    <location>
        <begin position="41"/>
        <end position="55"/>
    </location>
</feature>
<gene>
    <name evidence="3" type="ORF">BD626DRAFT_501772</name>
</gene>
<proteinExistence type="predicted"/>
<comment type="caution">
    <text evidence="3">The sequence shown here is derived from an EMBL/GenBank/DDBJ whole genome shotgun (WGS) entry which is preliminary data.</text>
</comment>
<dbReference type="GO" id="GO:0070042">
    <property type="term" value="F:rRNA (uridine-N3-)-methyltransferase activity"/>
    <property type="evidence" value="ECO:0007669"/>
    <property type="project" value="InterPro"/>
</dbReference>
<keyword evidence="4" id="KW-1185">Reference proteome</keyword>
<dbReference type="PANTHER" id="PTHR11538">
    <property type="entry name" value="PHENYLALANYL-TRNA SYNTHETASE"/>
    <property type="match status" value="1"/>
</dbReference>
<dbReference type="GO" id="GO:0070475">
    <property type="term" value="P:rRNA base methylation"/>
    <property type="evidence" value="ECO:0007669"/>
    <property type="project" value="InterPro"/>
</dbReference>
<feature type="compositionally biased region" description="Acidic residues" evidence="1">
    <location>
        <begin position="208"/>
        <end position="223"/>
    </location>
</feature>
<dbReference type="Pfam" id="PF10354">
    <property type="entry name" value="BMT5-like"/>
    <property type="match status" value="1"/>
</dbReference>
<dbReference type="AlphaFoldDB" id="A0A550CA44"/>
<name>A0A550CA44_9AGAR</name>
<feature type="region of interest" description="Disordered" evidence="1">
    <location>
        <begin position="1"/>
        <end position="58"/>
    </location>
</feature>
<protein>
    <recommendedName>
        <fullName evidence="2">25S rRNA (uridine-N(3))-methyltransferase BMT5-like domain-containing protein</fullName>
    </recommendedName>
</protein>
<dbReference type="PANTHER" id="PTHR11538:SF26">
    <property type="entry name" value="FERREDOXIN-FOLD ANTICODON-BINDING DOMAIN-CONTAINING PROTEIN 1"/>
    <property type="match status" value="1"/>
</dbReference>
<sequence>MGKSSKAAKGLKSALQAQQSRLQKKVHAEKAAQALEQRSKTGAKGKGKGKVKVPARRPTNPFRATDTILLIGEGNFSFARALVVDAPAELEHLPATNITATAYDSEEECYAKYPDAETIVGDLRERGVHVIFGVDATRLDKLPALKTRKWDKIVWNFPHAGKGITDQNRNILSNQMLIVGFLRAASNLLRPGPIPQVHTAKKKKKNDDDEEDIGPPSDEDMEDLSSAPSTRGTVLITLRNVVPYSLWDVPRLAKHPPAPANPSMSPNPTYNVLRSFGERAHGTGKTGEGGEDRTWEFYVWH</sequence>
<feature type="region of interest" description="Disordered" evidence="1">
    <location>
        <begin position="192"/>
        <end position="228"/>
    </location>
</feature>
<evidence type="ECO:0000259" key="2">
    <source>
        <dbReference type="Pfam" id="PF10354"/>
    </source>
</evidence>
<accession>A0A550CA44</accession>
<evidence type="ECO:0000313" key="4">
    <source>
        <dbReference type="Proteomes" id="UP000320762"/>
    </source>
</evidence>
<dbReference type="GO" id="GO:0005737">
    <property type="term" value="C:cytoplasm"/>
    <property type="evidence" value="ECO:0007669"/>
    <property type="project" value="TreeGrafter"/>
</dbReference>
<dbReference type="OrthoDB" id="273345at2759"/>